<proteinExistence type="predicted"/>
<feature type="compositionally biased region" description="Acidic residues" evidence="1">
    <location>
        <begin position="428"/>
        <end position="442"/>
    </location>
</feature>
<dbReference type="InterPro" id="IPR052594">
    <property type="entry name" value="J_domain-containing_protein"/>
</dbReference>
<sequence length="473" mass="52108">MSTSNPLDFDPDADLYALLLLTKKATASEIKSAYRRLALQHHPDKQATTLTSDEKDTATRRFQQIGFAYAILSDDKRKAQYDRTGSTEDSGFLDDTGKDWDAYFKELWTGVVNAQTIEEFAKKYKESDEERRDLLVSYTQHSGSMDRILEDVMCSTVDDEPRFRTIITAAIATKEVRSFKAFTAETPVAQARRKRAAEREAKEAEELAMELGVEGKLGKKGKGGEPDEDALKALILANRKRGEEAMDAVIENILEKEKAKKGAKGKAKKEPKKGKSGGMIVEDESENENEPDEPGAEATEEEFLALQAKLFPGKSEKDTAAEDDEPEPATSKKGKLVRGKPKAKTVKGKKGEGEKKEGEPKRGRQEKDAAEKPAKAMRRKAEEEEEEGVGNGDEGGKKETKAGKRGGSKRDAGIEKPAKVTKRKAVVVEEESGDGDEGEEKEAETGPAKRGRKKTKVEKKEKAPAKKAGRVKK</sequence>
<dbReference type="InterPro" id="IPR001623">
    <property type="entry name" value="DnaJ_domain"/>
</dbReference>
<feature type="region of interest" description="Disordered" evidence="1">
    <location>
        <begin position="255"/>
        <end position="473"/>
    </location>
</feature>
<dbReference type="SMART" id="SM00271">
    <property type="entry name" value="DnaJ"/>
    <property type="match status" value="1"/>
</dbReference>
<reference evidence="3 4" key="1">
    <citation type="journal article" date="2018" name="New Phytol.">
        <title>Phylogenomics of Endogonaceae and evolution of mycorrhizas within Mucoromycota.</title>
        <authorList>
            <person name="Chang Y."/>
            <person name="Desiro A."/>
            <person name="Na H."/>
            <person name="Sandor L."/>
            <person name="Lipzen A."/>
            <person name="Clum A."/>
            <person name="Barry K."/>
            <person name="Grigoriev I.V."/>
            <person name="Martin F.M."/>
            <person name="Stajich J.E."/>
            <person name="Smith M.E."/>
            <person name="Bonito G."/>
            <person name="Spatafora J.W."/>
        </authorList>
    </citation>
    <scope>NUCLEOTIDE SEQUENCE [LARGE SCALE GENOMIC DNA]</scope>
    <source>
        <strain evidence="3 4">GMNB39</strain>
    </source>
</reference>
<feature type="domain" description="J" evidence="2">
    <location>
        <begin position="14"/>
        <end position="85"/>
    </location>
</feature>
<dbReference type="PROSITE" id="PS00636">
    <property type="entry name" value="DNAJ_1"/>
    <property type="match status" value="1"/>
</dbReference>
<dbReference type="Pfam" id="PF23302">
    <property type="entry name" value="HTH_DNAJC9"/>
    <property type="match status" value="1"/>
</dbReference>
<dbReference type="SUPFAM" id="SSF46565">
    <property type="entry name" value="Chaperone J-domain"/>
    <property type="match status" value="1"/>
</dbReference>
<feature type="compositionally biased region" description="Basic and acidic residues" evidence="1">
    <location>
        <begin position="394"/>
        <end position="418"/>
    </location>
</feature>
<keyword evidence="4" id="KW-1185">Reference proteome</keyword>
<evidence type="ECO:0000256" key="1">
    <source>
        <dbReference type="SAM" id="MobiDB-lite"/>
    </source>
</evidence>
<comment type="caution">
    <text evidence="3">The sequence shown here is derived from an EMBL/GenBank/DDBJ whole genome shotgun (WGS) entry which is preliminary data.</text>
</comment>
<evidence type="ECO:0000313" key="3">
    <source>
        <dbReference type="EMBL" id="RUP45599.1"/>
    </source>
</evidence>
<accession>A0A433D439</accession>
<name>A0A433D439_9FUNG</name>
<dbReference type="Pfam" id="PF00226">
    <property type="entry name" value="DnaJ"/>
    <property type="match status" value="1"/>
</dbReference>
<dbReference type="GO" id="GO:0005737">
    <property type="term" value="C:cytoplasm"/>
    <property type="evidence" value="ECO:0007669"/>
    <property type="project" value="TreeGrafter"/>
</dbReference>
<organism evidence="3 4">
    <name type="scientific">Jimgerdemannia flammicorona</name>
    <dbReference type="NCBI Taxonomy" id="994334"/>
    <lineage>
        <taxon>Eukaryota</taxon>
        <taxon>Fungi</taxon>
        <taxon>Fungi incertae sedis</taxon>
        <taxon>Mucoromycota</taxon>
        <taxon>Mucoromycotina</taxon>
        <taxon>Endogonomycetes</taxon>
        <taxon>Endogonales</taxon>
        <taxon>Endogonaceae</taxon>
        <taxon>Jimgerdemannia</taxon>
    </lineage>
</organism>
<evidence type="ECO:0000313" key="4">
    <source>
        <dbReference type="Proteomes" id="UP000268093"/>
    </source>
</evidence>
<protein>
    <recommendedName>
        <fullName evidence="2">J domain-containing protein</fullName>
    </recommendedName>
</protein>
<dbReference type="Gene3D" id="1.10.287.110">
    <property type="entry name" value="DnaJ domain"/>
    <property type="match status" value="1"/>
</dbReference>
<dbReference type="CDD" id="cd06257">
    <property type="entry name" value="DnaJ"/>
    <property type="match status" value="1"/>
</dbReference>
<dbReference type="AlphaFoldDB" id="A0A433D439"/>
<dbReference type="InterPro" id="IPR018253">
    <property type="entry name" value="DnaJ_domain_CS"/>
</dbReference>
<gene>
    <name evidence="3" type="ORF">BC936DRAFT_147968</name>
</gene>
<dbReference type="Proteomes" id="UP000268093">
    <property type="component" value="Unassembled WGS sequence"/>
</dbReference>
<dbReference type="GO" id="GO:0005634">
    <property type="term" value="C:nucleus"/>
    <property type="evidence" value="ECO:0007669"/>
    <property type="project" value="TreeGrafter"/>
</dbReference>
<dbReference type="EMBL" id="RBNI01007035">
    <property type="protein sequence ID" value="RUP45599.1"/>
    <property type="molecule type" value="Genomic_DNA"/>
</dbReference>
<dbReference type="InterPro" id="IPR036869">
    <property type="entry name" value="J_dom_sf"/>
</dbReference>
<dbReference type="GO" id="GO:0031072">
    <property type="term" value="F:heat shock protein binding"/>
    <property type="evidence" value="ECO:0007669"/>
    <property type="project" value="TreeGrafter"/>
</dbReference>
<feature type="compositionally biased region" description="Basic and acidic residues" evidence="1">
    <location>
        <begin position="349"/>
        <end position="382"/>
    </location>
</feature>
<dbReference type="InterPro" id="IPR056453">
    <property type="entry name" value="HTH_DNAJC9"/>
</dbReference>
<feature type="compositionally biased region" description="Acidic residues" evidence="1">
    <location>
        <begin position="281"/>
        <end position="303"/>
    </location>
</feature>
<dbReference type="PANTHER" id="PTHR44144">
    <property type="entry name" value="DNAJ HOMOLOG SUBFAMILY C MEMBER 9"/>
    <property type="match status" value="1"/>
</dbReference>
<dbReference type="PROSITE" id="PS50076">
    <property type="entry name" value="DNAJ_2"/>
    <property type="match status" value="1"/>
</dbReference>
<dbReference type="PRINTS" id="PR00625">
    <property type="entry name" value="JDOMAIN"/>
</dbReference>
<dbReference type="OrthoDB" id="110024at2759"/>
<feature type="compositionally biased region" description="Basic residues" evidence="1">
    <location>
        <begin position="332"/>
        <end position="348"/>
    </location>
</feature>
<evidence type="ECO:0000259" key="2">
    <source>
        <dbReference type="PROSITE" id="PS50076"/>
    </source>
</evidence>
<feature type="compositionally biased region" description="Basic residues" evidence="1">
    <location>
        <begin position="261"/>
        <end position="275"/>
    </location>
</feature>
<dbReference type="PANTHER" id="PTHR44144:SF1">
    <property type="entry name" value="DNAJ HOMOLOG SUBFAMILY C MEMBER 9"/>
    <property type="match status" value="1"/>
</dbReference>